<keyword evidence="3" id="KW-1185">Reference proteome</keyword>
<dbReference type="GO" id="GO:0004497">
    <property type="term" value="F:monooxygenase activity"/>
    <property type="evidence" value="ECO:0007669"/>
    <property type="project" value="UniProtKB-KW"/>
</dbReference>
<protein>
    <submittedName>
        <fullName evidence="2">Toluene monooxygenase system protein D</fullName>
        <ecNumber evidence="2">1.14.13.-</ecNumber>
    </submittedName>
</protein>
<dbReference type="RefSeq" id="WP_197009944.1">
    <property type="nucleotide sequence ID" value="NZ_BAABES010000007.1"/>
</dbReference>
<accession>A0A931GH43</accession>
<dbReference type="Pfam" id="PF02406">
    <property type="entry name" value="MmoB_DmpM"/>
    <property type="match status" value="1"/>
</dbReference>
<sequence>MTTTPVHGMSNLAGPLLRGGDISVVAVEAIERDNPEKEIRVHDHRTYVRVEAEGGLVIRRRTMEQLLGRAFSMQELEVNLTGYSGQIETHDEYMRWYFMKQS</sequence>
<dbReference type="InterPro" id="IPR003454">
    <property type="entry name" value="MOase_MmoB_DmpM"/>
</dbReference>
<comment type="similarity">
    <text evidence="1">Belongs to the TmoD/XamoD family.</text>
</comment>
<reference evidence="2" key="1">
    <citation type="submission" date="2020-11" db="EMBL/GenBank/DDBJ databases">
        <title>Sequencing the genomes of 1000 actinobacteria strains.</title>
        <authorList>
            <person name="Klenk H.-P."/>
        </authorList>
    </citation>
    <scope>NUCLEOTIDE SEQUENCE</scope>
    <source>
        <strain evidence="2">DSM 43175</strain>
    </source>
</reference>
<evidence type="ECO:0000313" key="2">
    <source>
        <dbReference type="EMBL" id="MBG6087020.1"/>
    </source>
</evidence>
<dbReference type="InterPro" id="IPR036889">
    <property type="entry name" value="mOase_MmoB_DmpM_sf"/>
</dbReference>
<dbReference type="EMBL" id="JADOUA010000001">
    <property type="protein sequence ID" value="MBG6087020.1"/>
    <property type="molecule type" value="Genomic_DNA"/>
</dbReference>
<dbReference type="EC" id="1.14.13.-" evidence="2"/>
<dbReference type="Proteomes" id="UP000614047">
    <property type="component" value="Unassembled WGS sequence"/>
</dbReference>
<evidence type="ECO:0000313" key="3">
    <source>
        <dbReference type="Proteomes" id="UP000614047"/>
    </source>
</evidence>
<evidence type="ECO:0000256" key="1">
    <source>
        <dbReference type="ARBA" id="ARBA00006313"/>
    </source>
</evidence>
<dbReference type="SUPFAM" id="SSF56029">
    <property type="entry name" value="Monooxygenase (hydroxylase) regulatory protein"/>
    <property type="match status" value="1"/>
</dbReference>
<name>A0A931GH43_9ACTN</name>
<keyword evidence="2" id="KW-0560">Oxidoreductase</keyword>
<organism evidence="2 3">
    <name type="scientific">Actinomadura viridis</name>
    <dbReference type="NCBI Taxonomy" id="58110"/>
    <lineage>
        <taxon>Bacteria</taxon>
        <taxon>Bacillati</taxon>
        <taxon>Actinomycetota</taxon>
        <taxon>Actinomycetes</taxon>
        <taxon>Streptosporangiales</taxon>
        <taxon>Thermomonosporaceae</taxon>
        <taxon>Actinomadura</taxon>
    </lineage>
</organism>
<proteinExistence type="inferred from homology"/>
<dbReference type="AlphaFoldDB" id="A0A931GH43"/>
<gene>
    <name evidence="2" type="ORF">IW256_001133</name>
</gene>
<keyword evidence="2" id="KW-0503">Monooxygenase</keyword>
<dbReference type="Gene3D" id="3.90.56.10">
    <property type="entry name" value="Monooxygenase component MmoB/DmpM"/>
    <property type="match status" value="1"/>
</dbReference>
<comment type="caution">
    <text evidence="2">The sequence shown here is derived from an EMBL/GenBank/DDBJ whole genome shotgun (WGS) entry which is preliminary data.</text>
</comment>